<reference evidence="8 9" key="1">
    <citation type="journal article" date="2022" name="Gigascience">
        <title>A chromosome-level genome assembly and annotation of the desert horned lizard, Phrynosoma platyrhinos, provides insight into chromosomal rearrangements among reptiles.</title>
        <authorList>
            <person name="Koochekian N."/>
            <person name="Ascanio A."/>
            <person name="Farleigh K."/>
            <person name="Card D.C."/>
            <person name="Schield D.R."/>
            <person name="Castoe T.A."/>
            <person name="Jezkova T."/>
        </authorList>
    </citation>
    <scope>NUCLEOTIDE SEQUENCE [LARGE SCALE GENOMIC DNA]</scope>
    <source>
        <strain evidence="8">NK-2021</strain>
    </source>
</reference>
<evidence type="ECO:0000313" key="9">
    <source>
        <dbReference type="Proteomes" id="UP000826234"/>
    </source>
</evidence>
<dbReference type="InterPro" id="IPR047153">
    <property type="entry name" value="TRIM45/56/19-like"/>
</dbReference>
<dbReference type="InterPro" id="IPR001841">
    <property type="entry name" value="Znf_RING"/>
</dbReference>
<keyword evidence="9" id="KW-1185">Reference proteome</keyword>
<dbReference type="SMART" id="SM00336">
    <property type="entry name" value="BBOX"/>
    <property type="match status" value="2"/>
</dbReference>
<dbReference type="PANTHER" id="PTHR25462:SF229">
    <property type="entry name" value="TRANSCRIPTION INTERMEDIARY FACTOR 1-BETA"/>
    <property type="match status" value="1"/>
</dbReference>
<evidence type="ECO:0000313" key="8">
    <source>
        <dbReference type="EMBL" id="KAH0626665.1"/>
    </source>
</evidence>
<feature type="domain" description="B box-type" evidence="7">
    <location>
        <begin position="145"/>
        <end position="192"/>
    </location>
</feature>
<keyword evidence="2 4" id="KW-0863">Zinc-finger</keyword>
<evidence type="ECO:0000256" key="5">
    <source>
        <dbReference type="SAM" id="MobiDB-lite"/>
    </source>
</evidence>
<proteinExistence type="predicted"/>
<dbReference type="Gene3D" id="3.30.160.60">
    <property type="entry name" value="Classic Zinc Finger"/>
    <property type="match status" value="1"/>
</dbReference>
<evidence type="ECO:0000259" key="6">
    <source>
        <dbReference type="PROSITE" id="PS50089"/>
    </source>
</evidence>
<dbReference type="PROSITE" id="PS50089">
    <property type="entry name" value="ZF_RING_2"/>
    <property type="match status" value="1"/>
</dbReference>
<dbReference type="InterPro" id="IPR027370">
    <property type="entry name" value="Znf-RING_euk"/>
</dbReference>
<feature type="domain" description="RING-type" evidence="6">
    <location>
        <begin position="70"/>
        <end position="118"/>
    </location>
</feature>
<evidence type="ECO:0000256" key="1">
    <source>
        <dbReference type="ARBA" id="ARBA00022723"/>
    </source>
</evidence>
<dbReference type="Pfam" id="PF13445">
    <property type="entry name" value="zf-RING_UBOX"/>
    <property type="match status" value="1"/>
</dbReference>
<evidence type="ECO:0000256" key="2">
    <source>
        <dbReference type="ARBA" id="ARBA00022771"/>
    </source>
</evidence>
<dbReference type="SUPFAM" id="SSF57845">
    <property type="entry name" value="B-box zinc-binding domain"/>
    <property type="match status" value="1"/>
</dbReference>
<dbReference type="EMBL" id="JAIPUX010000521">
    <property type="protein sequence ID" value="KAH0626665.1"/>
    <property type="molecule type" value="Genomic_DNA"/>
</dbReference>
<keyword evidence="3" id="KW-0862">Zinc</keyword>
<dbReference type="SUPFAM" id="SSF57850">
    <property type="entry name" value="RING/U-box"/>
    <property type="match status" value="1"/>
</dbReference>
<dbReference type="SMART" id="SM00184">
    <property type="entry name" value="RING"/>
    <property type="match status" value="1"/>
</dbReference>
<dbReference type="InterPro" id="IPR013083">
    <property type="entry name" value="Znf_RING/FYVE/PHD"/>
</dbReference>
<comment type="caution">
    <text evidence="8">The sequence shown here is derived from an EMBL/GenBank/DDBJ whole genome shotgun (WGS) entry which is preliminary data.</text>
</comment>
<protein>
    <submittedName>
        <fullName evidence="8">Uncharacterized protein</fullName>
    </submittedName>
</protein>
<name>A0ABQ7TAA4_PHRPL</name>
<keyword evidence="1" id="KW-0479">Metal-binding</keyword>
<sequence length="238" mass="25043">MSASATAPAPAETGGGGGGVGDRPRASASSAAASAAAAASSSSSAAAATATSAAASTPLNVEGLDLLEKCAVCRERLRSERDPRLLPCLHTVCKECIKVEPASGNSKDGQVVDCPVCKHQCYLKDIVENYFLRDGGTESLGDARDANQCCTSCEDNAPATSFCVECQEPLCETCVEAHQRVKYTKDHTVRSTGASKSQEREKAVFCSVHKHEPLVLFCDTCDTLTCRDCQLNAHKDHQ</sequence>
<gene>
    <name evidence="8" type="ORF">JD844_001759</name>
</gene>
<dbReference type="Gene3D" id="3.30.40.10">
    <property type="entry name" value="Zinc/RING finger domain, C3HC4 (zinc finger)"/>
    <property type="match status" value="1"/>
</dbReference>
<evidence type="ECO:0000259" key="7">
    <source>
        <dbReference type="PROSITE" id="PS50119"/>
    </source>
</evidence>
<dbReference type="InterPro" id="IPR000315">
    <property type="entry name" value="Znf_B-box"/>
</dbReference>
<dbReference type="PROSITE" id="PS50119">
    <property type="entry name" value="ZF_BBOX"/>
    <property type="match status" value="2"/>
</dbReference>
<dbReference type="Pfam" id="PF00643">
    <property type="entry name" value="zf-B_box"/>
    <property type="match status" value="2"/>
</dbReference>
<feature type="compositionally biased region" description="Low complexity" evidence="5">
    <location>
        <begin position="1"/>
        <end position="12"/>
    </location>
</feature>
<dbReference type="PROSITE" id="PS00518">
    <property type="entry name" value="ZF_RING_1"/>
    <property type="match status" value="1"/>
</dbReference>
<organism evidence="8 9">
    <name type="scientific">Phrynosoma platyrhinos</name>
    <name type="common">Desert horned lizard</name>
    <dbReference type="NCBI Taxonomy" id="52577"/>
    <lineage>
        <taxon>Eukaryota</taxon>
        <taxon>Metazoa</taxon>
        <taxon>Chordata</taxon>
        <taxon>Craniata</taxon>
        <taxon>Vertebrata</taxon>
        <taxon>Euteleostomi</taxon>
        <taxon>Lepidosauria</taxon>
        <taxon>Squamata</taxon>
        <taxon>Bifurcata</taxon>
        <taxon>Unidentata</taxon>
        <taxon>Episquamata</taxon>
        <taxon>Toxicofera</taxon>
        <taxon>Iguania</taxon>
        <taxon>Phrynosomatidae</taxon>
        <taxon>Phrynosomatinae</taxon>
        <taxon>Phrynosoma</taxon>
    </lineage>
</organism>
<dbReference type="PANTHER" id="PTHR25462">
    <property type="entry name" value="BONUS, ISOFORM C-RELATED"/>
    <property type="match status" value="1"/>
</dbReference>
<dbReference type="InterPro" id="IPR017907">
    <property type="entry name" value="Znf_RING_CS"/>
</dbReference>
<accession>A0ABQ7TAA4</accession>
<evidence type="ECO:0000256" key="4">
    <source>
        <dbReference type="PROSITE-ProRule" id="PRU00024"/>
    </source>
</evidence>
<dbReference type="Proteomes" id="UP000826234">
    <property type="component" value="Unassembled WGS sequence"/>
</dbReference>
<feature type="domain" description="B box-type" evidence="7">
    <location>
        <begin position="201"/>
        <end position="238"/>
    </location>
</feature>
<evidence type="ECO:0000256" key="3">
    <source>
        <dbReference type="ARBA" id="ARBA00022833"/>
    </source>
</evidence>
<feature type="region of interest" description="Disordered" evidence="5">
    <location>
        <begin position="1"/>
        <end position="33"/>
    </location>
</feature>